<organism evidence="8 9">
    <name type="scientific">Actinomadura rudentiformis</name>
    <dbReference type="NCBI Taxonomy" id="359158"/>
    <lineage>
        <taxon>Bacteria</taxon>
        <taxon>Bacillati</taxon>
        <taxon>Actinomycetota</taxon>
        <taxon>Actinomycetes</taxon>
        <taxon>Streptosporangiales</taxon>
        <taxon>Thermomonosporaceae</taxon>
        <taxon>Actinomadura</taxon>
    </lineage>
</organism>
<comment type="similarity">
    <text evidence="6">Belongs to the ABC-2 integral membrane protein family.</text>
</comment>
<evidence type="ECO:0000256" key="6">
    <source>
        <dbReference type="RuleBase" id="RU361157"/>
    </source>
</evidence>
<keyword evidence="3 6" id="KW-1133">Transmembrane helix</keyword>
<evidence type="ECO:0000256" key="1">
    <source>
        <dbReference type="ARBA" id="ARBA00004141"/>
    </source>
</evidence>
<dbReference type="InterPro" id="IPR013525">
    <property type="entry name" value="ABC2_TM"/>
</dbReference>
<evidence type="ECO:0000313" key="8">
    <source>
        <dbReference type="EMBL" id="KAB2352447.1"/>
    </source>
</evidence>
<evidence type="ECO:0000259" key="7">
    <source>
        <dbReference type="PROSITE" id="PS51012"/>
    </source>
</evidence>
<dbReference type="AlphaFoldDB" id="A0A6H9YUZ9"/>
<dbReference type="GO" id="GO:0046677">
    <property type="term" value="P:response to antibiotic"/>
    <property type="evidence" value="ECO:0007669"/>
    <property type="project" value="UniProtKB-KW"/>
</dbReference>
<keyword evidence="5" id="KW-0046">Antibiotic resistance</keyword>
<dbReference type="PANTHER" id="PTHR43229">
    <property type="entry name" value="NODULATION PROTEIN J"/>
    <property type="match status" value="1"/>
</dbReference>
<dbReference type="InterPro" id="IPR047817">
    <property type="entry name" value="ABC2_TM_bact-type"/>
</dbReference>
<feature type="transmembrane region" description="Helical" evidence="6">
    <location>
        <begin position="194"/>
        <end position="214"/>
    </location>
</feature>
<comment type="caution">
    <text evidence="8">The sequence shown here is derived from an EMBL/GenBank/DDBJ whole genome shotgun (WGS) entry which is preliminary data.</text>
</comment>
<evidence type="ECO:0000256" key="3">
    <source>
        <dbReference type="ARBA" id="ARBA00022989"/>
    </source>
</evidence>
<dbReference type="EMBL" id="WBMT01000001">
    <property type="protein sequence ID" value="KAB2352447.1"/>
    <property type="molecule type" value="Genomic_DNA"/>
</dbReference>
<dbReference type="InterPro" id="IPR051784">
    <property type="entry name" value="Nod_factor_ABC_transporter"/>
</dbReference>
<keyword evidence="6" id="KW-0813">Transport</keyword>
<dbReference type="PANTHER" id="PTHR43229:SF2">
    <property type="entry name" value="NODULATION PROTEIN J"/>
    <property type="match status" value="1"/>
</dbReference>
<feature type="domain" description="ABC transmembrane type-2" evidence="7">
    <location>
        <begin position="45"/>
        <end position="277"/>
    </location>
</feature>
<dbReference type="PIRSF" id="PIRSF006648">
    <property type="entry name" value="DrrB"/>
    <property type="match status" value="1"/>
</dbReference>
<dbReference type="InterPro" id="IPR000412">
    <property type="entry name" value="ABC_2_transport"/>
</dbReference>
<proteinExistence type="inferred from homology"/>
<comment type="subcellular location">
    <subcellularLocation>
        <location evidence="6">Cell membrane</location>
        <topology evidence="6">Multi-pass membrane protein</topology>
    </subcellularLocation>
    <subcellularLocation>
        <location evidence="1">Membrane</location>
        <topology evidence="1">Multi-pass membrane protein</topology>
    </subcellularLocation>
</comment>
<dbReference type="PRINTS" id="PR00164">
    <property type="entry name" value="ABC2TRNSPORT"/>
</dbReference>
<feature type="transmembrane region" description="Helical" evidence="6">
    <location>
        <begin position="164"/>
        <end position="187"/>
    </location>
</feature>
<evidence type="ECO:0000313" key="9">
    <source>
        <dbReference type="Proteomes" id="UP000468735"/>
    </source>
</evidence>
<dbReference type="GO" id="GO:0140359">
    <property type="term" value="F:ABC-type transporter activity"/>
    <property type="evidence" value="ECO:0007669"/>
    <property type="project" value="InterPro"/>
</dbReference>
<accession>A0A6H9YUZ9</accession>
<comment type="caution">
    <text evidence="6">Lacks conserved residue(s) required for the propagation of feature annotation.</text>
</comment>
<dbReference type="Proteomes" id="UP000468735">
    <property type="component" value="Unassembled WGS sequence"/>
</dbReference>
<evidence type="ECO:0000256" key="4">
    <source>
        <dbReference type="ARBA" id="ARBA00023136"/>
    </source>
</evidence>
<dbReference type="GO" id="GO:0043190">
    <property type="term" value="C:ATP-binding cassette (ABC) transporter complex"/>
    <property type="evidence" value="ECO:0007669"/>
    <property type="project" value="InterPro"/>
</dbReference>
<gene>
    <name evidence="8" type="ORF">F8566_01825</name>
</gene>
<dbReference type="OrthoDB" id="3486889at2"/>
<feature type="transmembrane region" description="Helical" evidence="6">
    <location>
        <begin position="139"/>
        <end position="158"/>
    </location>
</feature>
<name>A0A6H9YUZ9_9ACTN</name>
<keyword evidence="9" id="KW-1185">Reference proteome</keyword>
<evidence type="ECO:0000256" key="5">
    <source>
        <dbReference type="ARBA" id="ARBA00023251"/>
    </source>
</evidence>
<keyword evidence="2 6" id="KW-0812">Transmembrane</keyword>
<dbReference type="Pfam" id="PF01061">
    <property type="entry name" value="ABC2_membrane"/>
    <property type="match status" value="1"/>
</dbReference>
<feature type="transmembrane region" description="Helical" evidence="6">
    <location>
        <begin position="46"/>
        <end position="66"/>
    </location>
</feature>
<evidence type="ECO:0000256" key="2">
    <source>
        <dbReference type="ARBA" id="ARBA00022692"/>
    </source>
</evidence>
<dbReference type="PROSITE" id="PS51012">
    <property type="entry name" value="ABC_TM2"/>
    <property type="match status" value="1"/>
</dbReference>
<feature type="transmembrane region" description="Helical" evidence="6">
    <location>
        <begin position="252"/>
        <end position="271"/>
    </location>
</feature>
<reference evidence="8 9" key="1">
    <citation type="submission" date="2019-09" db="EMBL/GenBank/DDBJ databases">
        <title>Actinomadura physcomitrii sp. nov., a novel actinomycete isolated from moss [Physcomitrium sphaericum (Ludw) Fuernr].</title>
        <authorList>
            <person name="Zhuang X."/>
            <person name="Liu C."/>
        </authorList>
    </citation>
    <scope>NUCLEOTIDE SEQUENCE [LARGE SCALE GENOMIC DNA]</scope>
    <source>
        <strain evidence="8 9">HMC1</strain>
    </source>
</reference>
<keyword evidence="6" id="KW-1003">Cell membrane</keyword>
<protein>
    <recommendedName>
        <fullName evidence="6">Transport permease protein</fullName>
    </recommendedName>
</protein>
<sequence>MTIAGGTIGGGPRAADAGTWEGSGVATQIWVLALRSLRALVLDPRILVSSLLAPFLMLLVFSQIFAGIANTPQFPAGVGYTDFLVPAIMVNTAMQSAMQTGIGLTQETQNGIIARLRSLPIWPGSILVGRSIAELIRSLLRLVVLLASALLIFGFRPAGGAGGVLAGIGLAALLGWGLGWIFIALTCWLREVELIQNVSGILLFPLMFASNAFVPVEALPRWLQVVAVINPMTHGIDAVRDLTHRGDAGGSAAVAVATALAVAVVAGFTAVKGLERDS</sequence>
<dbReference type="RefSeq" id="WP_151557267.1">
    <property type="nucleotide sequence ID" value="NZ_WBMT01000001.1"/>
</dbReference>
<keyword evidence="4 6" id="KW-0472">Membrane</keyword>